<dbReference type="EMBL" id="JAVDVI010000005">
    <property type="protein sequence ID" value="MDR6967388.1"/>
    <property type="molecule type" value="Genomic_DNA"/>
</dbReference>
<gene>
    <name evidence="1" type="ORF">J2X31_001399</name>
</gene>
<evidence type="ECO:0000313" key="2">
    <source>
        <dbReference type="Proteomes" id="UP001255185"/>
    </source>
</evidence>
<evidence type="ECO:0000313" key="1">
    <source>
        <dbReference type="EMBL" id="MDR6967388.1"/>
    </source>
</evidence>
<reference evidence="1 2" key="1">
    <citation type="submission" date="2023-07" db="EMBL/GenBank/DDBJ databases">
        <title>Sorghum-associated microbial communities from plants grown in Nebraska, USA.</title>
        <authorList>
            <person name="Schachtman D."/>
        </authorList>
    </citation>
    <scope>NUCLEOTIDE SEQUENCE [LARGE SCALE GENOMIC DNA]</scope>
    <source>
        <strain evidence="1 2">3773</strain>
    </source>
</reference>
<dbReference type="RefSeq" id="WP_310025502.1">
    <property type="nucleotide sequence ID" value="NZ_JAVDVI010000005.1"/>
</dbReference>
<dbReference type="Proteomes" id="UP001255185">
    <property type="component" value="Unassembled WGS sequence"/>
</dbReference>
<name>A0ABU1TPM2_9FLAO</name>
<comment type="caution">
    <text evidence="1">The sequence shown here is derived from an EMBL/GenBank/DDBJ whole genome shotgun (WGS) entry which is preliminary data.</text>
</comment>
<sequence>MTLNPINLEVAQKWAEKWNNDVNILKGIKAFKIPGKNITALMNQPGTVDIRTYLAVKDNNEPTVLVVGVDANGNDMIDPAKGFHIYDFAEPCPSCCNNGPSHINRL</sequence>
<organism evidence="1 2">
    <name type="scientific">Flavobacterium arsenatis</name>
    <dbReference type="NCBI Taxonomy" id="1484332"/>
    <lineage>
        <taxon>Bacteria</taxon>
        <taxon>Pseudomonadati</taxon>
        <taxon>Bacteroidota</taxon>
        <taxon>Flavobacteriia</taxon>
        <taxon>Flavobacteriales</taxon>
        <taxon>Flavobacteriaceae</taxon>
        <taxon>Flavobacterium</taxon>
    </lineage>
</organism>
<keyword evidence="2" id="KW-1185">Reference proteome</keyword>
<proteinExistence type="predicted"/>
<protein>
    <submittedName>
        <fullName evidence="1">Uncharacterized protein</fullName>
    </submittedName>
</protein>
<accession>A0ABU1TPM2</accession>